<dbReference type="InterPro" id="IPR036249">
    <property type="entry name" value="Thioredoxin-like_sf"/>
</dbReference>
<dbReference type="Proteomes" id="UP000694863">
    <property type="component" value="Unplaced"/>
</dbReference>
<evidence type="ECO:0000256" key="3">
    <source>
        <dbReference type="PIRNR" id="PIRNR000077"/>
    </source>
</evidence>
<comment type="similarity">
    <text evidence="2">Belongs to the thioredoxin family. Plant H-type subfamily.</text>
</comment>
<name>A0ABM0ILV6_ECHTE</name>
<proteinExistence type="inferred from homology"/>
<dbReference type="PRINTS" id="PR00421">
    <property type="entry name" value="THIOREDOXIN"/>
</dbReference>
<dbReference type="PANTHER" id="PTHR10438:SF18">
    <property type="entry name" value="THIOREDOXIN"/>
    <property type="match status" value="1"/>
</dbReference>
<dbReference type="CDD" id="cd02947">
    <property type="entry name" value="TRX_family"/>
    <property type="match status" value="1"/>
</dbReference>
<evidence type="ECO:0000256" key="2">
    <source>
        <dbReference type="ARBA" id="ARBA00038353"/>
    </source>
</evidence>
<reference evidence="6" key="1">
    <citation type="submission" date="2025-08" db="UniProtKB">
        <authorList>
            <consortium name="RefSeq"/>
        </authorList>
    </citation>
    <scope>IDENTIFICATION</scope>
</reference>
<evidence type="ECO:0000313" key="5">
    <source>
        <dbReference type="Proteomes" id="UP000694863"/>
    </source>
</evidence>
<evidence type="ECO:0000256" key="1">
    <source>
        <dbReference type="ARBA" id="ARBA00023157"/>
    </source>
</evidence>
<dbReference type="PANTHER" id="PTHR10438">
    <property type="entry name" value="THIOREDOXIN"/>
    <property type="match status" value="1"/>
</dbReference>
<dbReference type="InterPro" id="IPR005746">
    <property type="entry name" value="Thioredoxin"/>
</dbReference>
<dbReference type="Gene3D" id="3.40.30.10">
    <property type="entry name" value="Glutaredoxin"/>
    <property type="match status" value="1"/>
</dbReference>
<evidence type="ECO:0000313" key="6">
    <source>
        <dbReference type="RefSeq" id="XP_004703049.1"/>
    </source>
</evidence>
<keyword evidence="1" id="KW-1015">Disulfide bond</keyword>
<gene>
    <name evidence="6" type="primary">LOC101648249</name>
</gene>
<dbReference type="GeneID" id="101648249"/>
<dbReference type="InterPro" id="IPR050620">
    <property type="entry name" value="Thioredoxin_H-type-like"/>
</dbReference>
<organism evidence="5 6">
    <name type="scientific">Echinops telfairi</name>
    <name type="common">Lesser hedgehog tenrec</name>
    <dbReference type="NCBI Taxonomy" id="9371"/>
    <lineage>
        <taxon>Eukaryota</taxon>
        <taxon>Metazoa</taxon>
        <taxon>Chordata</taxon>
        <taxon>Craniata</taxon>
        <taxon>Vertebrata</taxon>
        <taxon>Euteleostomi</taxon>
        <taxon>Mammalia</taxon>
        <taxon>Eutheria</taxon>
        <taxon>Afrotheria</taxon>
        <taxon>Tenrecidae</taxon>
        <taxon>Tenrecinae</taxon>
        <taxon>Echinops</taxon>
    </lineage>
</organism>
<accession>A0ABM0ILV6</accession>
<feature type="domain" description="Thioredoxin" evidence="4">
    <location>
        <begin position="3"/>
        <end position="103"/>
    </location>
</feature>
<dbReference type="RefSeq" id="XP_004703049.1">
    <property type="nucleotide sequence ID" value="XM_004702992.2"/>
</dbReference>
<dbReference type="SUPFAM" id="SSF52833">
    <property type="entry name" value="Thioredoxin-like"/>
    <property type="match status" value="1"/>
</dbReference>
<evidence type="ECO:0000259" key="4">
    <source>
        <dbReference type="PROSITE" id="PS51352"/>
    </source>
</evidence>
<keyword evidence="5" id="KW-1185">Reference proteome</keyword>
<protein>
    <recommendedName>
        <fullName evidence="3">Thioredoxin</fullName>
    </recommendedName>
</protein>
<sequence length="103" mass="11127">MGKQMGSKEDSQAAPNSASEKLVVVEFSAPWCGPCEMTKPFCHSLGENNGNVVFPEVAVEDHQDVASACGVQRMPTFQFYKKGQKVGECSGANKEKLEATINE</sequence>
<dbReference type="Pfam" id="PF00085">
    <property type="entry name" value="Thioredoxin"/>
    <property type="match status" value="1"/>
</dbReference>
<dbReference type="PROSITE" id="PS51352">
    <property type="entry name" value="THIOREDOXIN_2"/>
    <property type="match status" value="1"/>
</dbReference>
<dbReference type="PIRSF" id="PIRSF000077">
    <property type="entry name" value="Thioredoxin"/>
    <property type="match status" value="1"/>
</dbReference>
<dbReference type="InterPro" id="IPR013766">
    <property type="entry name" value="Thioredoxin_domain"/>
</dbReference>